<reference evidence="1 2" key="1">
    <citation type="submission" date="2023-08" db="EMBL/GenBank/DDBJ databases">
        <title>Phytohabitans sansha sp. nov., isolated from marine sediment.</title>
        <authorList>
            <person name="Zhao Y."/>
            <person name="Yi K."/>
        </authorList>
    </citation>
    <scope>NUCLEOTIDE SEQUENCE [LARGE SCALE GENOMIC DNA]</scope>
    <source>
        <strain evidence="1 2">ZYX-F-186</strain>
    </source>
</reference>
<name>A0ABU0ZKL2_9ACTN</name>
<dbReference type="RefSeq" id="WP_308714801.1">
    <property type="nucleotide sequence ID" value="NZ_JAVHUY010000022.1"/>
</dbReference>
<gene>
    <name evidence="1" type="ORF">RB614_23670</name>
</gene>
<keyword evidence="2" id="KW-1185">Reference proteome</keyword>
<protein>
    <submittedName>
        <fullName evidence="1">Uncharacterized protein</fullName>
    </submittedName>
</protein>
<dbReference type="EMBL" id="JAVHUY010000022">
    <property type="protein sequence ID" value="MDQ7907523.1"/>
    <property type="molecule type" value="Genomic_DNA"/>
</dbReference>
<comment type="caution">
    <text evidence="1">The sequence shown here is derived from an EMBL/GenBank/DDBJ whole genome shotgun (WGS) entry which is preliminary data.</text>
</comment>
<organism evidence="1 2">
    <name type="scientific">Phytohabitans maris</name>
    <dbReference type="NCBI Taxonomy" id="3071409"/>
    <lineage>
        <taxon>Bacteria</taxon>
        <taxon>Bacillati</taxon>
        <taxon>Actinomycetota</taxon>
        <taxon>Actinomycetes</taxon>
        <taxon>Micromonosporales</taxon>
        <taxon>Micromonosporaceae</taxon>
    </lineage>
</organism>
<accession>A0ABU0ZKL2</accession>
<proteinExistence type="predicted"/>
<evidence type="ECO:0000313" key="2">
    <source>
        <dbReference type="Proteomes" id="UP001230908"/>
    </source>
</evidence>
<sequence>MRELTCLLRRHAEWREAPDPVLRGDRKAIVAPEEAAGLAPGDLVVVPWATSCDRRAERRLKPGFVRA</sequence>
<dbReference type="Proteomes" id="UP001230908">
    <property type="component" value="Unassembled WGS sequence"/>
</dbReference>
<evidence type="ECO:0000313" key="1">
    <source>
        <dbReference type="EMBL" id="MDQ7907523.1"/>
    </source>
</evidence>